<dbReference type="InterPro" id="IPR017852">
    <property type="entry name" value="GPI_EtnP_transferase_1_C"/>
</dbReference>
<dbReference type="GO" id="GO:0006506">
    <property type="term" value="P:GPI anchor biosynthetic process"/>
    <property type="evidence" value="ECO:0007669"/>
    <property type="project" value="InterPro"/>
</dbReference>
<reference evidence="3" key="2">
    <citation type="submission" date="2020-05" db="UniProtKB">
        <authorList>
            <consortium name="EnsemblMetazoa"/>
        </authorList>
    </citation>
    <scope>IDENTIFICATION</scope>
    <source>
        <strain evidence="3">IAEA</strain>
    </source>
</reference>
<keyword evidence="1" id="KW-0472">Membrane</keyword>
<evidence type="ECO:0000313" key="3">
    <source>
        <dbReference type="EnsemblMetazoa" id="GBRI032360-PA"/>
    </source>
</evidence>
<dbReference type="GO" id="GO:0005789">
    <property type="term" value="C:endoplasmic reticulum membrane"/>
    <property type="evidence" value="ECO:0007669"/>
    <property type="project" value="InterPro"/>
</dbReference>
<reference evidence="4" key="1">
    <citation type="submission" date="2014-03" db="EMBL/GenBank/DDBJ databases">
        <authorList>
            <person name="Aksoy S."/>
            <person name="Warren W."/>
            <person name="Wilson R.K."/>
        </authorList>
    </citation>
    <scope>NUCLEOTIDE SEQUENCE [LARGE SCALE GENOMIC DNA]</scope>
    <source>
        <strain evidence="4">IAEA</strain>
    </source>
</reference>
<feature type="transmembrane region" description="Helical" evidence="1">
    <location>
        <begin position="12"/>
        <end position="34"/>
    </location>
</feature>
<sequence length="68" mass="7849">MTLKGIEYYQNYYSMPLLFAATISMLSWLTPMLVKCKTTLTDKLATAMSLFDAMYCVHKLINISYHNT</sequence>
<accession>A0A1A9WUA7</accession>
<dbReference type="EnsemblMetazoa" id="GBRI032360-RA">
    <property type="protein sequence ID" value="GBRI032360-PA"/>
    <property type="gene ID" value="GBRI032360"/>
</dbReference>
<evidence type="ECO:0000256" key="1">
    <source>
        <dbReference type="SAM" id="Phobius"/>
    </source>
</evidence>
<organism evidence="3 4">
    <name type="scientific">Glossina brevipalpis</name>
    <dbReference type="NCBI Taxonomy" id="37001"/>
    <lineage>
        <taxon>Eukaryota</taxon>
        <taxon>Metazoa</taxon>
        <taxon>Ecdysozoa</taxon>
        <taxon>Arthropoda</taxon>
        <taxon>Hexapoda</taxon>
        <taxon>Insecta</taxon>
        <taxon>Pterygota</taxon>
        <taxon>Neoptera</taxon>
        <taxon>Endopterygota</taxon>
        <taxon>Diptera</taxon>
        <taxon>Brachycera</taxon>
        <taxon>Muscomorpha</taxon>
        <taxon>Hippoboscoidea</taxon>
        <taxon>Glossinidae</taxon>
        <taxon>Glossina</taxon>
    </lineage>
</organism>
<keyword evidence="1" id="KW-0812">Transmembrane</keyword>
<protein>
    <recommendedName>
        <fullName evidence="2">GPI ethanolamine phosphate transferase 1 C-terminal domain-containing protein</fullName>
    </recommendedName>
</protein>
<dbReference type="VEuPathDB" id="VectorBase:GBRI032360"/>
<keyword evidence="4" id="KW-1185">Reference proteome</keyword>
<evidence type="ECO:0000313" key="4">
    <source>
        <dbReference type="Proteomes" id="UP000091820"/>
    </source>
</evidence>
<proteinExistence type="predicted"/>
<dbReference type="AlphaFoldDB" id="A0A1A9WUA7"/>
<dbReference type="GO" id="GO:0016740">
    <property type="term" value="F:transferase activity"/>
    <property type="evidence" value="ECO:0007669"/>
    <property type="project" value="InterPro"/>
</dbReference>
<evidence type="ECO:0000259" key="2">
    <source>
        <dbReference type="Pfam" id="PF04987"/>
    </source>
</evidence>
<dbReference type="Proteomes" id="UP000091820">
    <property type="component" value="Unassembled WGS sequence"/>
</dbReference>
<dbReference type="Pfam" id="PF04987">
    <property type="entry name" value="PigN"/>
    <property type="match status" value="1"/>
</dbReference>
<keyword evidence="1" id="KW-1133">Transmembrane helix</keyword>
<name>A0A1A9WUA7_9MUSC</name>
<feature type="domain" description="GPI ethanolamine phosphate transferase 1 C-terminal" evidence="2">
    <location>
        <begin position="4"/>
        <end position="43"/>
    </location>
</feature>